<evidence type="ECO:0000313" key="2">
    <source>
        <dbReference type="EMBL" id="MDP9651037.1"/>
    </source>
</evidence>
<evidence type="ECO:0000313" key="3">
    <source>
        <dbReference type="Proteomes" id="UP001229486"/>
    </source>
</evidence>
<accession>A0AB73IM07</accession>
<feature type="region of interest" description="Disordered" evidence="1">
    <location>
        <begin position="1"/>
        <end position="32"/>
    </location>
</feature>
<protein>
    <submittedName>
        <fullName evidence="2">Uncharacterized protein</fullName>
    </submittedName>
</protein>
<name>A0AB73IM07_9BURK</name>
<gene>
    <name evidence="2" type="ORF">J2793_006512</name>
</gene>
<proteinExistence type="predicted"/>
<dbReference type="RefSeq" id="WP_392395757.1">
    <property type="nucleotide sequence ID" value="NZ_JAURTK010000015.1"/>
</dbReference>
<feature type="compositionally biased region" description="Polar residues" evidence="1">
    <location>
        <begin position="1"/>
        <end position="21"/>
    </location>
</feature>
<dbReference type="Proteomes" id="UP001229486">
    <property type="component" value="Unassembled WGS sequence"/>
</dbReference>
<dbReference type="AlphaFoldDB" id="A0AB73IM07"/>
<evidence type="ECO:0000256" key="1">
    <source>
        <dbReference type="SAM" id="MobiDB-lite"/>
    </source>
</evidence>
<reference evidence="2" key="1">
    <citation type="submission" date="2023-07" db="EMBL/GenBank/DDBJ databases">
        <title>Sorghum-associated microbial communities from plants grown in Nebraska, USA.</title>
        <authorList>
            <person name="Schachtman D."/>
        </authorList>
    </citation>
    <scope>NUCLEOTIDE SEQUENCE</scope>
    <source>
        <strain evidence="2">DS1061</strain>
    </source>
</reference>
<comment type="caution">
    <text evidence="2">The sequence shown here is derived from an EMBL/GenBank/DDBJ whole genome shotgun (WGS) entry which is preliminary data.</text>
</comment>
<sequence length="120" mass="12789">MHIQNTSNSSLYPTSTVSSGTAAGDNGSVGTSFDSALKELNDWIKETPEQRMEDSVLASMGLTRQQFEQMSGPEKEKIAEKVRETVKKELRAQAEQAQAQASIKGVAAAASATNVLDASL</sequence>
<organism evidence="2 3">
    <name type="scientific">Paraburkholderia caledonica</name>
    <dbReference type="NCBI Taxonomy" id="134536"/>
    <lineage>
        <taxon>Bacteria</taxon>
        <taxon>Pseudomonadati</taxon>
        <taxon>Pseudomonadota</taxon>
        <taxon>Betaproteobacteria</taxon>
        <taxon>Burkholderiales</taxon>
        <taxon>Burkholderiaceae</taxon>
        <taxon>Paraburkholderia</taxon>
    </lineage>
</organism>
<dbReference type="EMBL" id="JAURTK010000015">
    <property type="protein sequence ID" value="MDP9651037.1"/>
    <property type="molecule type" value="Genomic_DNA"/>
</dbReference>